<organism evidence="1 2">
    <name type="scientific">Bauhinia variegata</name>
    <name type="common">Purple orchid tree</name>
    <name type="synonym">Phanera variegata</name>
    <dbReference type="NCBI Taxonomy" id="167791"/>
    <lineage>
        <taxon>Eukaryota</taxon>
        <taxon>Viridiplantae</taxon>
        <taxon>Streptophyta</taxon>
        <taxon>Embryophyta</taxon>
        <taxon>Tracheophyta</taxon>
        <taxon>Spermatophyta</taxon>
        <taxon>Magnoliopsida</taxon>
        <taxon>eudicotyledons</taxon>
        <taxon>Gunneridae</taxon>
        <taxon>Pentapetalae</taxon>
        <taxon>rosids</taxon>
        <taxon>fabids</taxon>
        <taxon>Fabales</taxon>
        <taxon>Fabaceae</taxon>
        <taxon>Cercidoideae</taxon>
        <taxon>Cercideae</taxon>
        <taxon>Bauhiniinae</taxon>
        <taxon>Bauhinia</taxon>
    </lineage>
</organism>
<keyword evidence="2" id="KW-1185">Reference proteome</keyword>
<protein>
    <submittedName>
        <fullName evidence="1">Uncharacterized protein</fullName>
    </submittedName>
</protein>
<dbReference type="EMBL" id="CM039432">
    <property type="protein sequence ID" value="KAI4333905.1"/>
    <property type="molecule type" value="Genomic_DNA"/>
</dbReference>
<gene>
    <name evidence="1" type="ORF">L6164_018657</name>
</gene>
<reference evidence="1 2" key="1">
    <citation type="journal article" date="2022" name="DNA Res.">
        <title>Chromosomal-level genome assembly of the orchid tree Bauhinia variegata (Leguminosae; Cercidoideae) supports the allotetraploid origin hypothesis of Bauhinia.</title>
        <authorList>
            <person name="Zhong Y."/>
            <person name="Chen Y."/>
            <person name="Zheng D."/>
            <person name="Pang J."/>
            <person name="Liu Y."/>
            <person name="Luo S."/>
            <person name="Meng S."/>
            <person name="Qian L."/>
            <person name="Wei D."/>
            <person name="Dai S."/>
            <person name="Zhou R."/>
        </authorList>
    </citation>
    <scope>NUCLEOTIDE SEQUENCE [LARGE SCALE GENOMIC DNA]</scope>
    <source>
        <strain evidence="1">BV-YZ2020</strain>
    </source>
</reference>
<comment type="caution">
    <text evidence="1">The sequence shown here is derived from an EMBL/GenBank/DDBJ whole genome shotgun (WGS) entry which is preliminary data.</text>
</comment>
<evidence type="ECO:0000313" key="1">
    <source>
        <dbReference type="EMBL" id="KAI4333905.1"/>
    </source>
</evidence>
<proteinExistence type="predicted"/>
<dbReference type="Proteomes" id="UP000828941">
    <property type="component" value="Chromosome 7"/>
</dbReference>
<name>A0ACB9NGQ8_BAUVA</name>
<accession>A0ACB9NGQ8</accession>
<evidence type="ECO:0000313" key="2">
    <source>
        <dbReference type="Proteomes" id="UP000828941"/>
    </source>
</evidence>
<sequence length="609" mass="69261">MAAVGRSLEETSTWAVSVFCLFLLLVSLAIEGGLHKLTRFLEKRKRKSLRKALSKTKTEMMKFGFVSFLLTISEVPISKICIGESVANSFLPCEGSLELAQPAISSATEVSDPKSNQTLSTSEEVPDDEINFCEAKGMVSLVSSEGILQLNIFISVLAVFHIIYCILTMCLGMAKMRKWKNWEEETRTLEYQIANDSRRFQLTGQTLVARRHLKFWSNYSPLLWMVCFVRQFYGSVSKSDYFALRNGFIAANMSVGSNFNFQKFLGRAYDEDFEKVVGIRFWIWIFSIILIFLTAHVFYDHYWLPFIPLLVALVVGTKLQVIMTKMLVESCKENPVVRGTLLVKPNDHYFWFGRPDWLLHLIQFILIQNSFQLAFFTWTWYEYGLRSCFNREKEEMAIRISMGVAVLFLCGYVTLPLYALVTQMGSSMRRAVFTEKVVAGLKNWHRQAKQSLSQDNSTSSRHPFVFSEKLVKGLKNWQKNAKRSLSKDNSSSSRHSKTRDTTVLGSGENMHFPDDEESPPLEVLSNPSASTSGTKEEQVQSVQNHNQETSSHSTSEITNVGEESSKIITRGNYDGEISFGSSWKAMLSNRGIGEINSIVEEDAQTYYLT</sequence>